<dbReference type="OrthoDB" id="498125at2759"/>
<dbReference type="SUPFAM" id="SSF51735">
    <property type="entry name" value="NAD(P)-binding Rossmann-fold domains"/>
    <property type="match status" value="1"/>
</dbReference>
<comment type="similarity">
    <text evidence="1">Belongs to the short-chain dehydrogenases/reductases (SDR) family.</text>
</comment>
<dbReference type="AlphaFoldDB" id="A0A9P5TBZ6"/>
<reference evidence="3" key="2">
    <citation type="journal article" date="2020" name="Nat. Commun.">
        <title>Large-scale genome sequencing of mycorrhizal fungi provides insights into the early evolution of symbiotic traits.</title>
        <authorList>
            <person name="Miyauchi S."/>
            <person name="Kiss E."/>
            <person name="Kuo A."/>
            <person name="Drula E."/>
            <person name="Kohler A."/>
            <person name="Sanchez-Garcia M."/>
            <person name="Morin E."/>
            <person name="Andreopoulos B."/>
            <person name="Barry K.W."/>
            <person name="Bonito G."/>
            <person name="Buee M."/>
            <person name="Carver A."/>
            <person name="Chen C."/>
            <person name="Cichocki N."/>
            <person name="Clum A."/>
            <person name="Culley D."/>
            <person name="Crous P.W."/>
            <person name="Fauchery L."/>
            <person name="Girlanda M."/>
            <person name="Hayes R.D."/>
            <person name="Keri Z."/>
            <person name="LaButti K."/>
            <person name="Lipzen A."/>
            <person name="Lombard V."/>
            <person name="Magnuson J."/>
            <person name="Maillard F."/>
            <person name="Murat C."/>
            <person name="Nolan M."/>
            <person name="Ohm R.A."/>
            <person name="Pangilinan J."/>
            <person name="Pereira M.F."/>
            <person name="Perotto S."/>
            <person name="Peter M."/>
            <person name="Pfister S."/>
            <person name="Riley R."/>
            <person name="Sitrit Y."/>
            <person name="Stielow J.B."/>
            <person name="Szollosi G."/>
            <person name="Zifcakova L."/>
            <person name="Stursova M."/>
            <person name="Spatafora J.W."/>
            <person name="Tedersoo L."/>
            <person name="Vaario L.M."/>
            <person name="Yamada A."/>
            <person name="Yan M."/>
            <person name="Wang P."/>
            <person name="Xu J."/>
            <person name="Bruns T."/>
            <person name="Baldrian P."/>
            <person name="Vilgalys R."/>
            <person name="Dunand C."/>
            <person name="Henrissat B."/>
            <person name="Grigoriev I.V."/>
            <person name="Hibbett D."/>
            <person name="Nagy L.G."/>
            <person name="Martin F.M."/>
        </authorList>
    </citation>
    <scope>NUCLEOTIDE SEQUENCE</scope>
    <source>
        <strain evidence="3">Prilba</strain>
    </source>
</reference>
<gene>
    <name evidence="3" type="ORF">DFH94DRAFT_315387</name>
</gene>
<accession>A0A9P5TBZ6</accession>
<dbReference type="Gene3D" id="3.40.50.720">
    <property type="entry name" value="NAD(P)-binding Rossmann-like Domain"/>
    <property type="match status" value="1"/>
</dbReference>
<sequence length="269" mass="28072">MMSQGDVSASQSQTHKGVALVTGAARGIGRGIALRLADDGFDIAVNDLPNTPELDELIKTIEGKGRRALATPGDVSDESIVTDMIQRTVSTLGSLDVMVANAGVAILEPFLDTSVAAFDKQMAVNARSVMLCYKHAAKQMIAQGRGGRIIGASSMAGKQATDMLLAYSATKFAIRGMTQSAALALGKHGITVNAYAPGGVETRLLDTFDEFLEPLAGPRAGRNGLLSVTAVGRIGEPEDIAHLVSYLVSREAGYITGQTISINGGAYFD</sequence>
<dbReference type="PANTHER" id="PTHR42760">
    <property type="entry name" value="SHORT-CHAIN DEHYDROGENASES/REDUCTASES FAMILY MEMBER"/>
    <property type="match status" value="1"/>
</dbReference>
<protein>
    <submittedName>
        <fullName evidence="3">NAD-binding protein</fullName>
    </submittedName>
</protein>
<evidence type="ECO:0000313" key="3">
    <source>
        <dbReference type="EMBL" id="KAF8483546.1"/>
    </source>
</evidence>
<dbReference type="FunFam" id="3.40.50.720:FF:000084">
    <property type="entry name" value="Short-chain dehydrogenase reductase"/>
    <property type="match status" value="1"/>
</dbReference>
<dbReference type="InterPro" id="IPR002347">
    <property type="entry name" value="SDR_fam"/>
</dbReference>
<dbReference type="GO" id="GO:0006633">
    <property type="term" value="P:fatty acid biosynthetic process"/>
    <property type="evidence" value="ECO:0007669"/>
    <property type="project" value="TreeGrafter"/>
</dbReference>
<name>A0A9P5TBZ6_9AGAM</name>
<keyword evidence="4" id="KW-1185">Reference proteome</keyword>
<evidence type="ECO:0000256" key="2">
    <source>
        <dbReference type="ARBA" id="ARBA00022857"/>
    </source>
</evidence>
<dbReference type="Pfam" id="PF13561">
    <property type="entry name" value="adh_short_C2"/>
    <property type="match status" value="1"/>
</dbReference>
<dbReference type="GO" id="GO:0016616">
    <property type="term" value="F:oxidoreductase activity, acting on the CH-OH group of donors, NAD or NADP as acceptor"/>
    <property type="evidence" value="ECO:0007669"/>
    <property type="project" value="TreeGrafter"/>
</dbReference>
<evidence type="ECO:0000313" key="4">
    <source>
        <dbReference type="Proteomes" id="UP000759537"/>
    </source>
</evidence>
<keyword evidence="2" id="KW-0521">NADP</keyword>
<dbReference type="GO" id="GO:0048038">
    <property type="term" value="F:quinone binding"/>
    <property type="evidence" value="ECO:0007669"/>
    <property type="project" value="TreeGrafter"/>
</dbReference>
<dbReference type="EMBL" id="WHVB01000004">
    <property type="protein sequence ID" value="KAF8483546.1"/>
    <property type="molecule type" value="Genomic_DNA"/>
</dbReference>
<dbReference type="InterPro" id="IPR036291">
    <property type="entry name" value="NAD(P)-bd_dom_sf"/>
</dbReference>
<dbReference type="PRINTS" id="PR00081">
    <property type="entry name" value="GDHRDH"/>
</dbReference>
<proteinExistence type="inferred from homology"/>
<reference evidence="3" key="1">
    <citation type="submission" date="2019-10" db="EMBL/GenBank/DDBJ databases">
        <authorList>
            <consortium name="DOE Joint Genome Institute"/>
            <person name="Kuo A."/>
            <person name="Miyauchi S."/>
            <person name="Kiss E."/>
            <person name="Drula E."/>
            <person name="Kohler A."/>
            <person name="Sanchez-Garcia M."/>
            <person name="Andreopoulos B."/>
            <person name="Barry K.W."/>
            <person name="Bonito G."/>
            <person name="Buee M."/>
            <person name="Carver A."/>
            <person name="Chen C."/>
            <person name="Cichocki N."/>
            <person name="Clum A."/>
            <person name="Culley D."/>
            <person name="Crous P.W."/>
            <person name="Fauchery L."/>
            <person name="Girlanda M."/>
            <person name="Hayes R."/>
            <person name="Keri Z."/>
            <person name="LaButti K."/>
            <person name="Lipzen A."/>
            <person name="Lombard V."/>
            <person name="Magnuson J."/>
            <person name="Maillard F."/>
            <person name="Morin E."/>
            <person name="Murat C."/>
            <person name="Nolan M."/>
            <person name="Ohm R."/>
            <person name="Pangilinan J."/>
            <person name="Pereira M."/>
            <person name="Perotto S."/>
            <person name="Peter M."/>
            <person name="Riley R."/>
            <person name="Sitrit Y."/>
            <person name="Stielow B."/>
            <person name="Szollosi G."/>
            <person name="Zifcakova L."/>
            <person name="Stursova M."/>
            <person name="Spatafora J.W."/>
            <person name="Tedersoo L."/>
            <person name="Vaario L.-M."/>
            <person name="Yamada A."/>
            <person name="Yan M."/>
            <person name="Wang P."/>
            <person name="Xu J."/>
            <person name="Bruns T."/>
            <person name="Baldrian P."/>
            <person name="Vilgalys R."/>
            <person name="Henrissat B."/>
            <person name="Grigoriev I.V."/>
            <person name="Hibbett D."/>
            <person name="Nagy L.G."/>
            <person name="Martin F.M."/>
        </authorList>
    </citation>
    <scope>NUCLEOTIDE SEQUENCE</scope>
    <source>
        <strain evidence="3">Prilba</strain>
    </source>
</reference>
<dbReference type="PANTHER" id="PTHR42760:SF121">
    <property type="entry name" value="3-OXOACYL-(ACYL-CARRIER-PROTEIN) REDUCTASE"/>
    <property type="match status" value="1"/>
</dbReference>
<comment type="caution">
    <text evidence="3">The sequence shown here is derived from an EMBL/GenBank/DDBJ whole genome shotgun (WGS) entry which is preliminary data.</text>
</comment>
<dbReference type="PROSITE" id="PS00061">
    <property type="entry name" value="ADH_SHORT"/>
    <property type="match status" value="1"/>
</dbReference>
<dbReference type="PRINTS" id="PR00080">
    <property type="entry name" value="SDRFAMILY"/>
</dbReference>
<organism evidence="3 4">
    <name type="scientific">Russula ochroleuca</name>
    <dbReference type="NCBI Taxonomy" id="152965"/>
    <lineage>
        <taxon>Eukaryota</taxon>
        <taxon>Fungi</taxon>
        <taxon>Dikarya</taxon>
        <taxon>Basidiomycota</taxon>
        <taxon>Agaricomycotina</taxon>
        <taxon>Agaricomycetes</taxon>
        <taxon>Russulales</taxon>
        <taxon>Russulaceae</taxon>
        <taxon>Russula</taxon>
    </lineage>
</organism>
<evidence type="ECO:0000256" key="1">
    <source>
        <dbReference type="ARBA" id="ARBA00006484"/>
    </source>
</evidence>
<dbReference type="Proteomes" id="UP000759537">
    <property type="component" value="Unassembled WGS sequence"/>
</dbReference>
<dbReference type="InterPro" id="IPR020904">
    <property type="entry name" value="Sc_DH/Rdtase_CS"/>
</dbReference>